<evidence type="ECO:0000256" key="3">
    <source>
        <dbReference type="ARBA" id="ARBA00020256"/>
    </source>
</evidence>
<dbReference type="GO" id="GO:0016787">
    <property type="term" value="F:hydrolase activity"/>
    <property type="evidence" value="ECO:0007669"/>
    <property type="project" value="UniProtKB-KW"/>
</dbReference>
<accession>A0A6A6VGT4</accession>
<comment type="similarity">
    <text evidence="2">Belongs to the SRP receptor beta subunit family.</text>
</comment>
<proteinExistence type="inferred from homology"/>
<evidence type="ECO:0000256" key="4">
    <source>
        <dbReference type="ARBA" id="ARBA00022692"/>
    </source>
</evidence>
<evidence type="ECO:0000256" key="11">
    <source>
        <dbReference type="SAM" id="Phobius"/>
    </source>
</evidence>
<dbReference type="GO" id="GO:0005789">
    <property type="term" value="C:endoplasmic reticulum membrane"/>
    <property type="evidence" value="ECO:0007669"/>
    <property type="project" value="UniProtKB-SubCell"/>
</dbReference>
<evidence type="ECO:0000256" key="6">
    <source>
        <dbReference type="ARBA" id="ARBA00022824"/>
    </source>
</evidence>
<keyword evidence="10" id="KW-0675">Receptor</keyword>
<dbReference type="Pfam" id="PF09439">
    <property type="entry name" value="SRPRB"/>
    <property type="match status" value="1"/>
</dbReference>
<name>A0A6A6VGT4_9PLEO</name>
<keyword evidence="9 11" id="KW-0472">Membrane</keyword>
<reference evidence="12" key="1">
    <citation type="journal article" date="2020" name="Stud. Mycol.">
        <title>101 Dothideomycetes genomes: a test case for predicting lifestyles and emergence of pathogens.</title>
        <authorList>
            <person name="Haridas S."/>
            <person name="Albert R."/>
            <person name="Binder M."/>
            <person name="Bloem J."/>
            <person name="Labutti K."/>
            <person name="Salamov A."/>
            <person name="Andreopoulos B."/>
            <person name="Baker S."/>
            <person name="Barry K."/>
            <person name="Bills G."/>
            <person name="Bluhm B."/>
            <person name="Cannon C."/>
            <person name="Castanera R."/>
            <person name="Culley D."/>
            <person name="Daum C."/>
            <person name="Ezra D."/>
            <person name="Gonzalez J."/>
            <person name="Henrissat B."/>
            <person name="Kuo A."/>
            <person name="Liang C."/>
            <person name="Lipzen A."/>
            <person name="Lutzoni F."/>
            <person name="Magnuson J."/>
            <person name="Mondo S."/>
            <person name="Nolan M."/>
            <person name="Ohm R."/>
            <person name="Pangilinan J."/>
            <person name="Park H.-J."/>
            <person name="Ramirez L."/>
            <person name="Alfaro M."/>
            <person name="Sun H."/>
            <person name="Tritt A."/>
            <person name="Yoshinaga Y."/>
            <person name="Zwiers L.-H."/>
            <person name="Turgeon B."/>
            <person name="Goodwin S."/>
            <person name="Spatafora J."/>
            <person name="Crous P."/>
            <person name="Grigoriev I."/>
        </authorList>
    </citation>
    <scope>NUCLEOTIDE SEQUENCE</scope>
    <source>
        <strain evidence="12">CBS 119925</strain>
    </source>
</reference>
<gene>
    <name evidence="12" type="ORF">M011DRAFT_399662</name>
</gene>
<keyword evidence="4 11" id="KW-0812">Transmembrane</keyword>
<dbReference type="SUPFAM" id="SSF52540">
    <property type="entry name" value="P-loop containing nucleoside triphosphate hydrolases"/>
    <property type="match status" value="1"/>
</dbReference>
<dbReference type="CDD" id="cd04105">
    <property type="entry name" value="SR_beta"/>
    <property type="match status" value="1"/>
</dbReference>
<evidence type="ECO:0000256" key="9">
    <source>
        <dbReference type="ARBA" id="ARBA00023136"/>
    </source>
</evidence>
<evidence type="ECO:0000256" key="2">
    <source>
        <dbReference type="ARBA" id="ARBA00005619"/>
    </source>
</evidence>
<sequence length="293" mass="31532">MAWHDEDSWLTAAFAPKLSTVAVALAVTVLLPILLHLYIYRRATPTTLPTFLLLGPSGSGKTALLTLAERAQAATTRTSTSPLAVEALLPDGLTPASSSYRSAGDPAFERARRFQLIDTPGHGKLRHYAISKLANPTNVRGIIFVVDAASVADETGLNEAAEYLHDVLLALQKRYTGAKTSKGPTEIPVLIAANKSDLFTALPPHLIKLSLEKAISNVRKSRATGLKESGAVLTADQGDLEEEREWLGEGGEGPFEFWQMEEVGMSVDVRGGNVVGTDGADVKTWFKWIADQL</sequence>
<evidence type="ECO:0000256" key="8">
    <source>
        <dbReference type="ARBA" id="ARBA00023134"/>
    </source>
</evidence>
<feature type="transmembrane region" description="Helical" evidence="11">
    <location>
        <begin position="20"/>
        <end position="40"/>
    </location>
</feature>
<evidence type="ECO:0000313" key="12">
    <source>
        <dbReference type="EMBL" id="KAF2748914.1"/>
    </source>
</evidence>
<evidence type="ECO:0000256" key="10">
    <source>
        <dbReference type="ARBA" id="ARBA00023170"/>
    </source>
</evidence>
<dbReference type="EMBL" id="MU006568">
    <property type="protein sequence ID" value="KAF2748914.1"/>
    <property type="molecule type" value="Genomic_DNA"/>
</dbReference>
<keyword evidence="13" id="KW-1185">Reference proteome</keyword>
<keyword evidence="8" id="KW-0342">GTP-binding</keyword>
<comment type="subcellular location">
    <subcellularLocation>
        <location evidence="1">Endoplasmic reticulum membrane</location>
        <topology evidence="1">Single-pass membrane protein</topology>
    </subcellularLocation>
</comment>
<keyword evidence="7 11" id="KW-1133">Transmembrane helix</keyword>
<keyword evidence="5" id="KW-0547">Nucleotide-binding</keyword>
<dbReference type="InterPro" id="IPR019009">
    <property type="entry name" value="SRP_receptor_beta_su"/>
</dbReference>
<evidence type="ECO:0000256" key="5">
    <source>
        <dbReference type="ARBA" id="ARBA00022741"/>
    </source>
</evidence>
<evidence type="ECO:0000256" key="1">
    <source>
        <dbReference type="ARBA" id="ARBA00004389"/>
    </source>
</evidence>
<dbReference type="Proteomes" id="UP000799440">
    <property type="component" value="Unassembled WGS sequence"/>
</dbReference>
<evidence type="ECO:0000313" key="13">
    <source>
        <dbReference type="Proteomes" id="UP000799440"/>
    </source>
</evidence>
<keyword evidence="12" id="KW-0378">Hydrolase</keyword>
<dbReference type="Gene3D" id="3.40.50.300">
    <property type="entry name" value="P-loop containing nucleotide triphosphate hydrolases"/>
    <property type="match status" value="1"/>
</dbReference>
<evidence type="ECO:0000256" key="7">
    <source>
        <dbReference type="ARBA" id="ARBA00022989"/>
    </source>
</evidence>
<keyword evidence="6" id="KW-0256">Endoplasmic reticulum</keyword>
<protein>
    <recommendedName>
        <fullName evidence="3">Signal recognition particle receptor subunit beta</fullName>
    </recommendedName>
</protein>
<dbReference type="OrthoDB" id="41266at2759"/>
<dbReference type="GO" id="GO:0005525">
    <property type="term" value="F:GTP binding"/>
    <property type="evidence" value="ECO:0007669"/>
    <property type="project" value="UniProtKB-KW"/>
</dbReference>
<dbReference type="AlphaFoldDB" id="A0A6A6VGT4"/>
<organism evidence="12 13">
    <name type="scientific">Sporormia fimetaria CBS 119925</name>
    <dbReference type="NCBI Taxonomy" id="1340428"/>
    <lineage>
        <taxon>Eukaryota</taxon>
        <taxon>Fungi</taxon>
        <taxon>Dikarya</taxon>
        <taxon>Ascomycota</taxon>
        <taxon>Pezizomycotina</taxon>
        <taxon>Dothideomycetes</taxon>
        <taxon>Pleosporomycetidae</taxon>
        <taxon>Pleosporales</taxon>
        <taxon>Sporormiaceae</taxon>
        <taxon>Sporormia</taxon>
    </lineage>
</organism>
<dbReference type="InterPro" id="IPR027417">
    <property type="entry name" value="P-loop_NTPase"/>
</dbReference>